<reference evidence="2" key="2">
    <citation type="submission" date="2020-05" db="UniProtKB">
        <authorList>
            <consortium name="EnsemblMetazoa"/>
        </authorList>
    </citation>
    <scope>IDENTIFICATION</scope>
    <source>
        <strain evidence="2">CM1001059</strain>
    </source>
</reference>
<reference evidence="3" key="1">
    <citation type="submission" date="2014-01" db="EMBL/GenBank/DDBJ databases">
        <title>The Genome Sequence of Anopheles melas CM1001059_A (V2).</title>
        <authorList>
            <consortium name="The Broad Institute Genomics Platform"/>
            <person name="Neafsey D.E."/>
            <person name="Besansky N."/>
            <person name="Howell P."/>
            <person name="Walton C."/>
            <person name="Young S.K."/>
            <person name="Zeng Q."/>
            <person name="Gargeya S."/>
            <person name="Fitzgerald M."/>
            <person name="Haas B."/>
            <person name="Abouelleil A."/>
            <person name="Allen A.W."/>
            <person name="Alvarado L."/>
            <person name="Arachchi H.M."/>
            <person name="Berlin A.M."/>
            <person name="Chapman S.B."/>
            <person name="Gainer-Dewar J."/>
            <person name="Goldberg J."/>
            <person name="Griggs A."/>
            <person name="Gujja S."/>
            <person name="Hansen M."/>
            <person name="Howarth C."/>
            <person name="Imamovic A."/>
            <person name="Ireland A."/>
            <person name="Larimer J."/>
            <person name="McCowan C."/>
            <person name="Murphy C."/>
            <person name="Pearson M."/>
            <person name="Poon T.W."/>
            <person name="Priest M."/>
            <person name="Roberts A."/>
            <person name="Saif S."/>
            <person name="Shea T."/>
            <person name="Sisk P."/>
            <person name="Sykes S."/>
            <person name="Wortman J."/>
            <person name="Nusbaum C."/>
            <person name="Birren B."/>
        </authorList>
    </citation>
    <scope>NUCLEOTIDE SEQUENCE [LARGE SCALE GENOMIC DNA]</scope>
    <source>
        <strain evidence="3">CM1001059</strain>
    </source>
</reference>
<feature type="compositionally biased region" description="Low complexity" evidence="1">
    <location>
        <begin position="147"/>
        <end position="163"/>
    </location>
</feature>
<dbReference type="VEuPathDB" id="VectorBase:AMEC012518"/>
<dbReference type="Proteomes" id="UP000075902">
    <property type="component" value="Unassembled WGS sequence"/>
</dbReference>
<keyword evidence="3" id="KW-1185">Reference proteome</keyword>
<feature type="region of interest" description="Disordered" evidence="1">
    <location>
        <begin position="180"/>
        <end position="216"/>
    </location>
</feature>
<dbReference type="EnsemblMetazoa" id="AMEC012518-RA">
    <property type="protein sequence ID" value="AMEC012518-PA"/>
    <property type="gene ID" value="AMEC012518"/>
</dbReference>
<proteinExistence type="predicted"/>
<organism evidence="2 3">
    <name type="scientific">Anopheles melas</name>
    <dbReference type="NCBI Taxonomy" id="34690"/>
    <lineage>
        <taxon>Eukaryota</taxon>
        <taxon>Metazoa</taxon>
        <taxon>Ecdysozoa</taxon>
        <taxon>Arthropoda</taxon>
        <taxon>Hexapoda</taxon>
        <taxon>Insecta</taxon>
        <taxon>Pterygota</taxon>
        <taxon>Neoptera</taxon>
        <taxon>Endopterygota</taxon>
        <taxon>Diptera</taxon>
        <taxon>Nematocera</taxon>
        <taxon>Culicoidea</taxon>
        <taxon>Culicidae</taxon>
        <taxon>Anophelinae</taxon>
        <taxon>Anopheles</taxon>
    </lineage>
</organism>
<name>A0A182U251_9DIPT</name>
<evidence type="ECO:0000313" key="3">
    <source>
        <dbReference type="Proteomes" id="UP000075902"/>
    </source>
</evidence>
<accession>A0A182U251</accession>
<sequence>MSSLYMPRFSRTHCFGFSPVCSFTTFRMSVMSLIGTISCFQIPTRRLPTLLMADLTCACLYASIFGSLMPGSSVCCVISSDISSPPSPNCRRATEASAYLRFRYSASSSSLCESHRFVPRRLFSISRAVWPTSSISLLTMPISCAPSSHSSSSSTSSSTSASSMMKPPKRSCFFFFLRPPRRSSSSSSSSYSSESRSSPSGSCSSSASSSSSSSSSSRRRRSLRCFFRGRSLSDCDVEGERERWGDRDTDRDTERFEPPLLRERFDATLSTSEPLPLSDMFPLNDCALPTMNDVYWVK</sequence>
<feature type="region of interest" description="Disordered" evidence="1">
    <location>
        <begin position="146"/>
        <end position="167"/>
    </location>
</feature>
<dbReference type="AlphaFoldDB" id="A0A182U251"/>
<protein>
    <submittedName>
        <fullName evidence="2">Uncharacterized protein</fullName>
    </submittedName>
</protein>
<evidence type="ECO:0000313" key="2">
    <source>
        <dbReference type="EnsemblMetazoa" id="AMEC012518-PA"/>
    </source>
</evidence>
<evidence type="ECO:0000256" key="1">
    <source>
        <dbReference type="SAM" id="MobiDB-lite"/>
    </source>
</evidence>